<name>A0A6J6JA14_9ZZZZ</name>
<protein>
    <submittedName>
        <fullName evidence="2">Unannotated protein</fullName>
    </submittedName>
</protein>
<organism evidence="2">
    <name type="scientific">freshwater metagenome</name>
    <dbReference type="NCBI Taxonomy" id="449393"/>
    <lineage>
        <taxon>unclassified sequences</taxon>
        <taxon>metagenomes</taxon>
        <taxon>ecological metagenomes</taxon>
    </lineage>
</organism>
<evidence type="ECO:0000313" key="2">
    <source>
        <dbReference type="EMBL" id="CAB4633696.1"/>
    </source>
</evidence>
<reference evidence="2" key="1">
    <citation type="submission" date="2020-05" db="EMBL/GenBank/DDBJ databases">
        <authorList>
            <person name="Chiriac C."/>
            <person name="Salcher M."/>
            <person name="Ghai R."/>
            <person name="Kavagutti S V."/>
        </authorList>
    </citation>
    <scope>NUCLEOTIDE SEQUENCE</scope>
</reference>
<feature type="transmembrane region" description="Helical" evidence="1">
    <location>
        <begin position="38"/>
        <end position="56"/>
    </location>
</feature>
<keyword evidence="1" id="KW-0472">Membrane</keyword>
<feature type="transmembrane region" description="Helical" evidence="1">
    <location>
        <begin position="132"/>
        <end position="153"/>
    </location>
</feature>
<dbReference type="GO" id="GO:0022857">
    <property type="term" value="F:transmembrane transporter activity"/>
    <property type="evidence" value="ECO:0007669"/>
    <property type="project" value="InterPro"/>
</dbReference>
<evidence type="ECO:0000256" key="1">
    <source>
        <dbReference type="SAM" id="Phobius"/>
    </source>
</evidence>
<dbReference type="Gene3D" id="1.10.1760.20">
    <property type="match status" value="1"/>
</dbReference>
<feature type="transmembrane region" description="Helical" evidence="1">
    <location>
        <begin position="68"/>
        <end position="88"/>
    </location>
</feature>
<dbReference type="AlphaFoldDB" id="A0A6J6JA14"/>
<dbReference type="EMBL" id="CAEZVN010000057">
    <property type="protein sequence ID" value="CAB4633696.1"/>
    <property type="molecule type" value="Genomic_DNA"/>
</dbReference>
<proteinExistence type="predicted"/>
<dbReference type="Pfam" id="PF12822">
    <property type="entry name" value="ECF_trnsprt"/>
    <property type="match status" value="1"/>
</dbReference>
<accession>A0A6J6JA14</accession>
<keyword evidence="1" id="KW-1133">Transmembrane helix</keyword>
<dbReference type="InterPro" id="IPR024529">
    <property type="entry name" value="ECF_trnsprt_substrate-spec"/>
</dbReference>
<feature type="transmembrane region" description="Helical" evidence="1">
    <location>
        <begin position="165"/>
        <end position="186"/>
    </location>
</feature>
<gene>
    <name evidence="2" type="ORF">UFOPK2001_00696</name>
</gene>
<dbReference type="PIRSF" id="PIRSF037395">
    <property type="entry name" value="UCP037395_ABCper"/>
    <property type="match status" value="1"/>
</dbReference>
<feature type="transmembrane region" description="Helical" evidence="1">
    <location>
        <begin position="94"/>
        <end position="120"/>
    </location>
</feature>
<feature type="transmembrane region" description="Helical" evidence="1">
    <location>
        <begin position="5"/>
        <end position="26"/>
    </location>
</feature>
<keyword evidence="1" id="KW-0812">Transmembrane</keyword>
<sequence length="256" mass="26882">MRAKLWSVATISIAAVASITMFIWPLLISGSDVSQASIAQAAFMSLMPVLLLVMLIEFGSGKIDSRSLALLGLLIALNAVIRLLGAGVSGIETVFLLIILGAYVFGPGFGFLLGTGSLFVSAILGAGVGPWLPFQMMAAGLVGLGAGLVGKWSTNVTFERVTLSVYAVIASFSYGALMTMWNWPFLAGVGSSLSYRPGAAIIENLQAFLRYEIFTGGLLWDLGRAVTTVVLIALTGKTLLATLRRAANKAEFGPLD</sequence>
<dbReference type="InterPro" id="IPR017196">
    <property type="entry name" value="ECF_substrate-spec_UCP037395"/>
</dbReference>